<accession>A0A160TL40</accession>
<dbReference type="PANTHER" id="PTHR35175">
    <property type="entry name" value="DUF1289 DOMAIN-CONTAINING PROTEIN"/>
    <property type="match status" value="1"/>
</dbReference>
<proteinExistence type="predicted"/>
<sequence length="66" mass="6859">MGGIVETVPVKRIESPCVNICEMDAAAGLCVGCARTIEEITGWSSGSAAWRDAVMAALPGRRAILP</sequence>
<protein>
    <submittedName>
        <fullName evidence="1">CblX, a non-orthologous displasment for Alpha-ribazole-5'-phosphate phosphatase</fullName>
    </submittedName>
</protein>
<organism evidence="1">
    <name type="scientific">hydrothermal vent metagenome</name>
    <dbReference type="NCBI Taxonomy" id="652676"/>
    <lineage>
        <taxon>unclassified sequences</taxon>
        <taxon>metagenomes</taxon>
        <taxon>ecological metagenomes</taxon>
    </lineage>
</organism>
<dbReference type="InterPro" id="IPR010710">
    <property type="entry name" value="DUF1289"/>
</dbReference>
<dbReference type="EMBL" id="CZQE01000308">
    <property type="protein sequence ID" value="CUS45855.1"/>
    <property type="molecule type" value="Genomic_DNA"/>
</dbReference>
<dbReference type="PANTHER" id="PTHR35175:SF2">
    <property type="entry name" value="DUF1289 DOMAIN-CONTAINING PROTEIN"/>
    <property type="match status" value="1"/>
</dbReference>
<dbReference type="AlphaFoldDB" id="A0A160TL40"/>
<reference evidence="1" key="1">
    <citation type="submission" date="2015-10" db="EMBL/GenBank/DDBJ databases">
        <authorList>
            <person name="Gilbert D.G."/>
        </authorList>
    </citation>
    <scope>NUCLEOTIDE SEQUENCE</scope>
</reference>
<name>A0A160TL40_9ZZZZ</name>
<gene>
    <name evidence="1" type="ORF">MGWOODY_Smn2232</name>
</gene>
<dbReference type="Pfam" id="PF06945">
    <property type="entry name" value="DUF1289"/>
    <property type="match status" value="1"/>
</dbReference>
<evidence type="ECO:0000313" key="1">
    <source>
        <dbReference type="EMBL" id="CUS45855.1"/>
    </source>
</evidence>